<dbReference type="PROSITE" id="PS51687">
    <property type="entry name" value="SAM_MT_RNA_M5U"/>
    <property type="match status" value="1"/>
</dbReference>
<evidence type="ECO:0000313" key="8">
    <source>
        <dbReference type="Proteomes" id="UP000824258"/>
    </source>
</evidence>
<feature type="binding site" evidence="4">
    <location>
        <position position="320"/>
    </location>
    <ligand>
        <name>S-adenosyl-L-methionine</name>
        <dbReference type="ChEBI" id="CHEBI:59789"/>
    </ligand>
</feature>
<reference evidence="7" key="2">
    <citation type="journal article" date="2021" name="PeerJ">
        <title>Extensive microbial diversity within the chicken gut microbiome revealed by metagenomics and culture.</title>
        <authorList>
            <person name="Gilroy R."/>
            <person name="Ravi A."/>
            <person name="Getino M."/>
            <person name="Pursley I."/>
            <person name="Horton D.L."/>
            <person name="Alikhan N.F."/>
            <person name="Baker D."/>
            <person name="Gharbi K."/>
            <person name="Hall N."/>
            <person name="Watson M."/>
            <person name="Adriaenssens E.M."/>
            <person name="Foster-Nyarko E."/>
            <person name="Jarju S."/>
            <person name="Secka A."/>
            <person name="Antonio M."/>
            <person name="Oren A."/>
            <person name="Chaudhuri R.R."/>
            <person name="La Ragione R."/>
            <person name="Hildebrand F."/>
            <person name="Pallen M.J."/>
        </authorList>
    </citation>
    <scope>NUCLEOTIDE SEQUENCE</scope>
    <source>
        <strain evidence="7">ChiHjej9B8-7071</strain>
    </source>
</reference>
<dbReference type="PROSITE" id="PS01230">
    <property type="entry name" value="TRMA_1"/>
    <property type="match status" value="1"/>
</dbReference>
<dbReference type="InterPro" id="IPR012340">
    <property type="entry name" value="NA-bd_OB-fold"/>
</dbReference>
<dbReference type="Pfam" id="PF05958">
    <property type="entry name" value="tRNA_U5-meth_tr"/>
    <property type="match status" value="1"/>
</dbReference>
<dbReference type="PANTHER" id="PTHR11061:SF30">
    <property type="entry name" value="TRNA (URACIL(54)-C(5))-METHYLTRANSFERASE"/>
    <property type="match status" value="1"/>
</dbReference>
<dbReference type="EMBL" id="DVGD01000177">
    <property type="protein sequence ID" value="HIR09862.1"/>
    <property type="molecule type" value="Genomic_DNA"/>
</dbReference>
<evidence type="ECO:0000256" key="4">
    <source>
        <dbReference type="PROSITE-ProRule" id="PRU01024"/>
    </source>
</evidence>
<dbReference type="GO" id="GO:0070475">
    <property type="term" value="P:rRNA base methylation"/>
    <property type="evidence" value="ECO:0007669"/>
    <property type="project" value="TreeGrafter"/>
</dbReference>
<gene>
    <name evidence="7" type="primary">rlmD</name>
    <name evidence="7" type="ORF">IAA70_05625</name>
</gene>
<keyword evidence="3 4" id="KW-0949">S-adenosyl-L-methionine</keyword>
<reference evidence="7" key="1">
    <citation type="submission" date="2020-10" db="EMBL/GenBank/DDBJ databases">
        <authorList>
            <person name="Gilroy R."/>
        </authorList>
    </citation>
    <scope>NUCLEOTIDE SEQUENCE</scope>
    <source>
        <strain evidence="7">ChiHjej9B8-7071</strain>
    </source>
</reference>
<evidence type="ECO:0000256" key="5">
    <source>
        <dbReference type="PROSITE-ProRule" id="PRU10015"/>
    </source>
</evidence>
<comment type="similarity">
    <text evidence="4">Belongs to the class I-like SAM-binding methyltransferase superfamily. RNA M5U methyltransferase family.</text>
</comment>
<evidence type="ECO:0000313" key="7">
    <source>
        <dbReference type="EMBL" id="HIR09862.1"/>
    </source>
</evidence>
<dbReference type="Gene3D" id="3.40.50.150">
    <property type="entry name" value="Vaccinia Virus protein VP39"/>
    <property type="match status" value="1"/>
</dbReference>
<dbReference type="GO" id="GO:0070041">
    <property type="term" value="F:rRNA (uridine-C5-)-methyltransferase activity"/>
    <property type="evidence" value="ECO:0007669"/>
    <property type="project" value="TreeGrafter"/>
</dbReference>
<dbReference type="InterPro" id="IPR030390">
    <property type="entry name" value="MeTrfase_TrmA_AS"/>
</dbReference>
<dbReference type="NCBIfam" id="TIGR00479">
    <property type="entry name" value="rumA"/>
    <property type="match status" value="1"/>
</dbReference>
<evidence type="ECO:0000256" key="1">
    <source>
        <dbReference type="ARBA" id="ARBA00022603"/>
    </source>
</evidence>
<keyword evidence="1 4" id="KW-0489">Methyltransferase</keyword>
<dbReference type="FunFam" id="3.40.50.150:FF:000009">
    <property type="entry name" value="23S rRNA (Uracil(1939)-C(5))-methyltransferase RlmD"/>
    <property type="match status" value="1"/>
</dbReference>
<evidence type="ECO:0000259" key="6">
    <source>
        <dbReference type="PROSITE" id="PS50926"/>
    </source>
</evidence>
<feature type="binding site" evidence="4">
    <location>
        <position position="341"/>
    </location>
    <ligand>
        <name>S-adenosyl-L-methionine</name>
        <dbReference type="ChEBI" id="CHEBI:59789"/>
    </ligand>
</feature>
<dbReference type="PROSITE" id="PS50926">
    <property type="entry name" value="TRAM"/>
    <property type="match status" value="1"/>
</dbReference>
<feature type="active site" description="Nucleophile" evidence="4">
    <location>
        <position position="416"/>
    </location>
</feature>
<dbReference type="InterPro" id="IPR010280">
    <property type="entry name" value="U5_MeTrfase_fam"/>
</dbReference>
<dbReference type="EC" id="2.1.1.190" evidence="7"/>
<dbReference type="FunFam" id="2.40.50.1070:FF:000003">
    <property type="entry name" value="23S rRNA (Uracil-5-)-methyltransferase RumA"/>
    <property type="match status" value="1"/>
</dbReference>
<keyword evidence="2 4" id="KW-0808">Transferase</keyword>
<dbReference type="CDD" id="cd02440">
    <property type="entry name" value="AdoMet_MTases"/>
    <property type="match status" value="1"/>
</dbReference>
<dbReference type="Gene3D" id="2.40.50.1070">
    <property type="match status" value="1"/>
</dbReference>
<organism evidence="7 8">
    <name type="scientific">Candidatus Avoscillospira stercoripullorum</name>
    <dbReference type="NCBI Taxonomy" id="2840709"/>
    <lineage>
        <taxon>Bacteria</taxon>
        <taxon>Bacillati</taxon>
        <taxon>Bacillota</taxon>
        <taxon>Clostridia</taxon>
        <taxon>Eubacteriales</taxon>
        <taxon>Oscillospiraceae</taxon>
        <taxon>Oscillospiraceae incertae sedis</taxon>
        <taxon>Candidatus Avoscillospira</taxon>
    </lineage>
</organism>
<feature type="binding site" evidence="4">
    <location>
        <position position="291"/>
    </location>
    <ligand>
        <name>S-adenosyl-L-methionine</name>
        <dbReference type="ChEBI" id="CHEBI:59789"/>
    </ligand>
</feature>
<feature type="domain" description="TRAM" evidence="6">
    <location>
        <begin position="10"/>
        <end position="68"/>
    </location>
</feature>
<dbReference type="Gene3D" id="2.40.50.140">
    <property type="entry name" value="Nucleic acid-binding proteins"/>
    <property type="match status" value="1"/>
</dbReference>
<feature type="active site" evidence="5">
    <location>
        <position position="416"/>
    </location>
</feature>
<evidence type="ECO:0000256" key="3">
    <source>
        <dbReference type="ARBA" id="ARBA00022691"/>
    </source>
</evidence>
<dbReference type="SUPFAM" id="SSF50249">
    <property type="entry name" value="Nucleic acid-binding proteins"/>
    <property type="match status" value="1"/>
</dbReference>
<dbReference type="AlphaFoldDB" id="A0A9D1A7S9"/>
<dbReference type="InterPro" id="IPR002792">
    <property type="entry name" value="TRAM_dom"/>
</dbReference>
<dbReference type="Pfam" id="PF01938">
    <property type="entry name" value="TRAM"/>
    <property type="match status" value="1"/>
</dbReference>
<dbReference type="Proteomes" id="UP000824258">
    <property type="component" value="Unassembled WGS sequence"/>
</dbReference>
<protein>
    <submittedName>
        <fullName evidence="7">23S rRNA (Uracil(1939)-C(5))-methyltransferase RlmD</fullName>
        <ecNumber evidence="7">2.1.1.190</ecNumber>
    </submittedName>
</protein>
<accession>A0A9D1A7S9</accession>
<sequence>MFHVKQSEYPVRLGEVLDLTITGYTSEGQGVARVEGLAVFVRGAIRGETVRAKIVHLGHTAAYGDLLEVLVPSPHRVKPGCPAASRCGGCVFWHMDYEEELSAKSQRVLDALNRIGGANLEHVDIVPSPAVTGYRNKAQYPVAMEQGKAVAGFFRPRSHQVVDVGRCRIQGSAADRAKDVIVRWMREFHVPAYDEKTHKGLVRHIYVRTASATGQVMVCLVVNGDRIPQESTLVENLLKNVDNLGTVLLSIHKKPGNAVLGDKFVTLYGPGYLEDTLCGLQFRLSPRSFYQVNHDQAEQLYAGALEMAKLTGQERAVDLYCGTGTISLVLAKRVKEVIGVEIIEAAVADAWENARRNGIQNAAFRCADASKAAQDLAAEGKKPDVIVVDPPRKGVDEQVAEAMAEMAPEKIVYISCDPATLARDVKRLGERGYALKQVRAYDMFPRCAHVETAAVLQKKLPCEGEL</sequence>
<feature type="binding site" evidence="4">
    <location>
        <position position="389"/>
    </location>
    <ligand>
        <name>S-adenosyl-L-methionine</name>
        <dbReference type="ChEBI" id="CHEBI:59789"/>
    </ligand>
</feature>
<dbReference type="SUPFAM" id="SSF53335">
    <property type="entry name" value="S-adenosyl-L-methionine-dependent methyltransferases"/>
    <property type="match status" value="1"/>
</dbReference>
<proteinExistence type="inferred from homology"/>
<dbReference type="InterPro" id="IPR029063">
    <property type="entry name" value="SAM-dependent_MTases_sf"/>
</dbReference>
<name>A0A9D1A7S9_9FIRM</name>
<dbReference type="PANTHER" id="PTHR11061">
    <property type="entry name" value="RNA M5U METHYLTRANSFERASE"/>
    <property type="match status" value="1"/>
</dbReference>
<evidence type="ECO:0000256" key="2">
    <source>
        <dbReference type="ARBA" id="ARBA00022679"/>
    </source>
</evidence>
<comment type="caution">
    <text evidence="7">The sequence shown here is derived from an EMBL/GenBank/DDBJ whole genome shotgun (WGS) entry which is preliminary data.</text>
</comment>